<accession>A0A5K7S5V5</accession>
<evidence type="ECO:0000313" key="5">
    <source>
        <dbReference type="Proteomes" id="UP001193389"/>
    </source>
</evidence>
<dbReference type="InterPro" id="IPR051405">
    <property type="entry name" value="phD/YefM_antitoxin"/>
</dbReference>
<dbReference type="InterPro" id="IPR006442">
    <property type="entry name" value="Antitoxin_Phd/YefM"/>
</dbReference>
<dbReference type="Proteomes" id="UP001193389">
    <property type="component" value="Chromosome"/>
</dbReference>
<dbReference type="PANTHER" id="PTHR33713">
    <property type="entry name" value="ANTITOXIN YAFN-RELATED"/>
    <property type="match status" value="1"/>
</dbReference>
<evidence type="ECO:0000256" key="2">
    <source>
        <dbReference type="RuleBase" id="RU362080"/>
    </source>
</evidence>
<proteinExistence type="inferred from homology"/>
<organism evidence="4 5">
    <name type="scientific">Aquipluma nitroreducens</name>
    <dbReference type="NCBI Taxonomy" id="2010828"/>
    <lineage>
        <taxon>Bacteria</taxon>
        <taxon>Pseudomonadati</taxon>
        <taxon>Bacteroidota</taxon>
        <taxon>Bacteroidia</taxon>
        <taxon>Marinilabiliales</taxon>
        <taxon>Prolixibacteraceae</taxon>
        <taxon>Aquipluma</taxon>
    </lineage>
</organism>
<evidence type="ECO:0000256" key="3">
    <source>
        <dbReference type="SAM" id="MobiDB-lite"/>
    </source>
</evidence>
<evidence type="ECO:0000256" key="1">
    <source>
        <dbReference type="ARBA" id="ARBA00009981"/>
    </source>
</evidence>
<comment type="function">
    <text evidence="2">Antitoxin component of a type II toxin-antitoxin (TA) system.</text>
</comment>
<protein>
    <recommendedName>
        <fullName evidence="2">Antitoxin</fullName>
    </recommendedName>
</protein>
<feature type="region of interest" description="Disordered" evidence="3">
    <location>
        <begin position="71"/>
        <end position="90"/>
    </location>
</feature>
<dbReference type="EMBL" id="AP018694">
    <property type="protein sequence ID" value="BBE16938.1"/>
    <property type="molecule type" value="Genomic_DNA"/>
</dbReference>
<dbReference type="AlphaFoldDB" id="A0A5K7S5V5"/>
<dbReference type="Gene3D" id="3.40.1620.10">
    <property type="entry name" value="YefM-like domain"/>
    <property type="match status" value="1"/>
</dbReference>
<name>A0A5K7S5V5_9BACT</name>
<comment type="similarity">
    <text evidence="1 2">Belongs to the phD/YefM antitoxin family.</text>
</comment>
<dbReference type="KEGG" id="anf:AQPE_1085"/>
<keyword evidence="5" id="KW-1185">Reference proteome</keyword>
<sequence length="90" mass="10549">MIELSVNKFRANLKDFVDKAIEEHQAIRINRRSGKDFIVISAEDWEREQETMYVLRNNSLMNQVAESQATYEKNSGFKPSQEELDAINRI</sequence>
<dbReference type="SUPFAM" id="SSF143120">
    <property type="entry name" value="YefM-like"/>
    <property type="match status" value="1"/>
</dbReference>
<dbReference type="Pfam" id="PF02604">
    <property type="entry name" value="PhdYeFM_antitox"/>
    <property type="match status" value="1"/>
</dbReference>
<dbReference type="PANTHER" id="PTHR33713:SF6">
    <property type="entry name" value="ANTITOXIN YEFM"/>
    <property type="match status" value="1"/>
</dbReference>
<dbReference type="NCBIfam" id="TIGR01552">
    <property type="entry name" value="phd_fam"/>
    <property type="match status" value="1"/>
</dbReference>
<dbReference type="InterPro" id="IPR036165">
    <property type="entry name" value="YefM-like_sf"/>
</dbReference>
<reference evidence="4" key="1">
    <citation type="journal article" date="2020" name="Int. J. Syst. Evol. Microbiol.">
        <title>Aquipluma nitroreducens gen. nov. sp. nov., a novel facultatively anaerobic bacterium isolated from a freshwater lake.</title>
        <authorList>
            <person name="Watanabe M."/>
            <person name="Kojima H."/>
            <person name="Fukui M."/>
        </authorList>
    </citation>
    <scope>NUCLEOTIDE SEQUENCE</scope>
    <source>
        <strain evidence="4">MeG22</strain>
    </source>
</reference>
<evidence type="ECO:0000313" key="4">
    <source>
        <dbReference type="EMBL" id="BBE16938.1"/>
    </source>
</evidence>
<dbReference type="RefSeq" id="WP_318349971.1">
    <property type="nucleotide sequence ID" value="NZ_AP018694.1"/>
</dbReference>
<gene>
    <name evidence="4" type="ORF">AQPE_1085</name>
</gene>